<proteinExistence type="predicted"/>
<reference evidence="2 3" key="1">
    <citation type="submission" date="2024-07" db="EMBL/GenBank/DDBJ databases">
        <title>The genome sequence of type strain Sediminicola luteus GDMCC 1.2596T.</title>
        <authorList>
            <person name="Liu Y."/>
        </authorList>
    </citation>
    <scope>NUCLEOTIDE SEQUENCE [LARGE SCALE GENOMIC DNA]</scope>
    <source>
        <strain evidence="2 3">GDMCC 1.2596</strain>
    </source>
</reference>
<dbReference type="RefSeq" id="WP_354618621.1">
    <property type="nucleotide sequence ID" value="NZ_JBEWYP010000005.1"/>
</dbReference>
<organism evidence="2 3">
    <name type="scientific">Sediminicola luteus</name>
    <dbReference type="NCBI Taxonomy" id="319238"/>
    <lineage>
        <taxon>Bacteria</taxon>
        <taxon>Pseudomonadati</taxon>
        <taxon>Bacteroidota</taxon>
        <taxon>Flavobacteriia</taxon>
        <taxon>Flavobacteriales</taxon>
        <taxon>Flavobacteriaceae</taxon>
        <taxon>Sediminicola</taxon>
    </lineage>
</organism>
<keyword evidence="3" id="KW-1185">Reference proteome</keyword>
<feature type="signal peptide" evidence="1">
    <location>
        <begin position="1"/>
        <end position="18"/>
    </location>
</feature>
<evidence type="ECO:0000313" key="2">
    <source>
        <dbReference type="EMBL" id="MET7029817.1"/>
    </source>
</evidence>
<dbReference type="Gene3D" id="3.40.50.10610">
    <property type="entry name" value="ABC-type transport auxiliary lipoprotein component"/>
    <property type="match status" value="1"/>
</dbReference>
<keyword evidence="1" id="KW-0732">Signal</keyword>
<dbReference type="Proteomes" id="UP001549773">
    <property type="component" value="Unassembled WGS sequence"/>
</dbReference>
<evidence type="ECO:0008006" key="4">
    <source>
        <dbReference type="Google" id="ProtNLM"/>
    </source>
</evidence>
<dbReference type="EMBL" id="JBEWYP010000005">
    <property type="protein sequence ID" value="MET7029817.1"/>
    <property type="molecule type" value="Genomic_DNA"/>
</dbReference>
<sequence>MKFSLYLLFFFTVSLSFAQTHLYVHNDADAYVAKTESMAIIPFDVQVKLRPKQLKDFTSEQITEMERKEGLDVQRAMHSWFLKRKKRGSMNINVQSPSKTNALLKKAGVDLTELDAYLVSELATILGVDAIIKGSMETSKPMSDAANIAIGVLFGGFGASSQGIINMDIVNASDDELVVNYNKKVKGGLGTNADDMINTLMRKVTRRIPYTQ</sequence>
<protein>
    <recommendedName>
        <fullName evidence="4">DUF3313 domain-containing protein</fullName>
    </recommendedName>
</protein>
<gene>
    <name evidence="2" type="ORF">ABXZ32_10440</name>
</gene>
<evidence type="ECO:0000313" key="3">
    <source>
        <dbReference type="Proteomes" id="UP001549773"/>
    </source>
</evidence>
<comment type="caution">
    <text evidence="2">The sequence shown here is derived from an EMBL/GenBank/DDBJ whole genome shotgun (WGS) entry which is preliminary data.</text>
</comment>
<evidence type="ECO:0000256" key="1">
    <source>
        <dbReference type="SAM" id="SignalP"/>
    </source>
</evidence>
<accession>A0ABV2TX42</accession>
<feature type="chain" id="PRO_5047458400" description="DUF3313 domain-containing protein" evidence="1">
    <location>
        <begin position="19"/>
        <end position="212"/>
    </location>
</feature>
<name>A0ABV2TX42_9FLAO</name>